<reference evidence="2" key="2">
    <citation type="submission" date="2020-02" db="EMBL/GenBank/DDBJ databases">
        <authorList>
            <person name="Gilchrist C.L.M."/>
            <person name="Chooi Y.-H."/>
        </authorList>
    </citation>
    <scope>NUCLEOTIDE SEQUENCE</scope>
    <source>
        <strain evidence="2">MST-FP2251</strain>
    </source>
</reference>
<name>A0AAD4CIN9_ASPNN</name>
<reference evidence="2" key="1">
    <citation type="journal article" date="2019" name="Beilstein J. Org. Chem.">
        <title>Nanangenines: drimane sesquiterpenoids as the dominant metabolite cohort of a novel Australian fungus, Aspergillus nanangensis.</title>
        <authorList>
            <person name="Lacey H.J."/>
            <person name="Gilchrist C.L.M."/>
            <person name="Crombie A."/>
            <person name="Kalaitzis J.A."/>
            <person name="Vuong D."/>
            <person name="Rutledge P.J."/>
            <person name="Turner P."/>
            <person name="Pitt J.I."/>
            <person name="Lacey E."/>
            <person name="Chooi Y.H."/>
            <person name="Piggott A.M."/>
        </authorList>
    </citation>
    <scope>NUCLEOTIDE SEQUENCE</scope>
    <source>
        <strain evidence="2">MST-FP2251</strain>
    </source>
</reference>
<sequence length="141" mass="15563">MTRKPISKLYGILIPQPPCPLVLPLQSVWQPAALHTPNSVRNRLNSSLSKGWEGSKAEDHTVNRAKRHDTTDPSTAASSSGMKDRMEAKINADDSKPQGTTERGGSEHQRKAKKEHPKAPEPIIGMNDERGRAPNLKNQTR</sequence>
<dbReference type="Proteomes" id="UP001194746">
    <property type="component" value="Unassembled WGS sequence"/>
</dbReference>
<organism evidence="2 3">
    <name type="scientific">Aspergillus nanangensis</name>
    <dbReference type="NCBI Taxonomy" id="2582783"/>
    <lineage>
        <taxon>Eukaryota</taxon>
        <taxon>Fungi</taxon>
        <taxon>Dikarya</taxon>
        <taxon>Ascomycota</taxon>
        <taxon>Pezizomycotina</taxon>
        <taxon>Eurotiomycetes</taxon>
        <taxon>Eurotiomycetidae</taxon>
        <taxon>Eurotiales</taxon>
        <taxon>Aspergillaceae</taxon>
        <taxon>Aspergillus</taxon>
        <taxon>Aspergillus subgen. Circumdati</taxon>
    </lineage>
</organism>
<protein>
    <submittedName>
        <fullName evidence="2">Uncharacterized protein</fullName>
    </submittedName>
</protein>
<accession>A0AAD4CIN9</accession>
<keyword evidence="3" id="KW-1185">Reference proteome</keyword>
<proteinExistence type="predicted"/>
<dbReference type="AlphaFoldDB" id="A0AAD4CIN9"/>
<gene>
    <name evidence="2" type="ORF">FE257_011566</name>
</gene>
<comment type="caution">
    <text evidence="2">The sequence shown here is derived from an EMBL/GenBank/DDBJ whole genome shotgun (WGS) entry which is preliminary data.</text>
</comment>
<evidence type="ECO:0000256" key="1">
    <source>
        <dbReference type="SAM" id="MobiDB-lite"/>
    </source>
</evidence>
<feature type="compositionally biased region" description="Basic and acidic residues" evidence="1">
    <location>
        <begin position="82"/>
        <end position="96"/>
    </location>
</feature>
<feature type="region of interest" description="Disordered" evidence="1">
    <location>
        <begin position="36"/>
        <end position="141"/>
    </location>
</feature>
<evidence type="ECO:0000313" key="3">
    <source>
        <dbReference type="Proteomes" id="UP001194746"/>
    </source>
</evidence>
<feature type="compositionally biased region" description="Low complexity" evidence="1">
    <location>
        <begin position="38"/>
        <end position="49"/>
    </location>
</feature>
<feature type="compositionally biased region" description="Basic and acidic residues" evidence="1">
    <location>
        <begin position="53"/>
        <end position="62"/>
    </location>
</feature>
<evidence type="ECO:0000313" key="2">
    <source>
        <dbReference type="EMBL" id="KAF9886307.1"/>
    </source>
</evidence>
<dbReference type="EMBL" id="VCAU01000079">
    <property type="protein sequence ID" value="KAF9886307.1"/>
    <property type="molecule type" value="Genomic_DNA"/>
</dbReference>